<reference evidence="5" key="1">
    <citation type="submission" date="2022-04" db="EMBL/GenBank/DDBJ databases">
        <title>A functionally conserved STORR gene fusion in Papaver species that diverged 16.8 million years ago.</title>
        <authorList>
            <person name="Catania T."/>
        </authorList>
    </citation>
    <scope>NUCLEOTIDE SEQUENCE</scope>
    <source>
        <strain evidence="5">S-188037</strain>
    </source>
</reference>
<keyword evidence="3" id="KW-0697">Rotamase</keyword>
<dbReference type="PANTHER" id="PTHR43811">
    <property type="entry name" value="FKBP-TYPE PEPTIDYL-PROLYL CIS-TRANS ISOMERASE FKPA"/>
    <property type="match status" value="1"/>
</dbReference>
<evidence type="ECO:0000313" key="5">
    <source>
        <dbReference type="EMBL" id="KAI3939921.1"/>
    </source>
</evidence>
<dbReference type="AlphaFoldDB" id="A0AAD4XR59"/>
<sequence>MQKVKNEEIEYTDVIVDGRRVRTMSSGLVIEDLEMSKNTMIKVAAPANDVSISYTGQLKSNGFIFVSNVGRYHHRFSLGMRVGDKRRLTIPPSMGAYTCSRRLVSKFLSLVSKFV</sequence>
<dbReference type="PANTHER" id="PTHR43811:SF48">
    <property type="entry name" value="PEPTIDYL-PROLYL CIS-TRANS ISOMERASE FKBP43"/>
    <property type="match status" value="1"/>
</dbReference>
<accession>A0AAD4XR59</accession>
<dbReference type="InterPro" id="IPR046357">
    <property type="entry name" value="PPIase_dom_sf"/>
</dbReference>
<dbReference type="EC" id="5.2.1.8" evidence="2"/>
<evidence type="ECO:0000313" key="6">
    <source>
        <dbReference type="Proteomes" id="UP001202328"/>
    </source>
</evidence>
<evidence type="ECO:0000256" key="3">
    <source>
        <dbReference type="ARBA" id="ARBA00023110"/>
    </source>
</evidence>
<dbReference type="EMBL" id="JAJJMB010005286">
    <property type="protein sequence ID" value="KAI3939921.1"/>
    <property type="molecule type" value="Genomic_DNA"/>
</dbReference>
<gene>
    <name evidence="5" type="ORF">MKW98_029697</name>
</gene>
<keyword evidence="6" id="KW-1185">Reference proteome</keyword>
<evidence type="ECO:0000256" key="2">
    <source>
        <dbReference type="ARBA" id="ARBA00013194"/>
    </source>
</evidence>
<protein>
    <recommendedName>
        <fullName evidence="2">peptidylprolyl isomerase</fullName>
        <ecNumber evidence="2">5.2.1.8</ecNumber>
    </recommendedName>
</protein>
<proteinExistence type="predicted"/>
<comment type="catalytic activity">
    <reaction evidence="1">
        <text>[protein]-peptidylproline (omega=180) = [protein]-peptidylproline (omega=0)</text>
        <dbReference type="Rhea" id="RHEA:16237"/>
        <dbReference type="Rhea" id="RHEA-COMP:10747"/>
        <dbReference type="Rhea" id="RHEA-COMP:10748"/>
        <dbReference type="ChEBI" id="CHEBI:83833"/>
        <dbReference type="ChEBI" id="CHEBI:83834"/>
        <dbReference type="EC" id="5.2.1.8"/>
    </reaction>
</comment>
<evidence type="ECO:0000256" key="1">
    <source>
        <dbReference type="ARBA" id="ARBA00000971"/>
    </source>
</evidence>
<dbReference type="SUPFAM" id="SSF54534">
    <property type="entry name" value="FKBP-like"/>
    <property type="match status" value="1"/>
</dbReference>
<organism evidence="5 6">
    <name type="scientific">Papaver atlanticum</name>
    <dbReference type="NCBI Taxonomy" id="357466"/>
    <lineage>
        <taxon>Eukaryota</taxon>
        <taxon>Viridiplantae</taxon>
        <taxon>Streptophyta</taxon>
        <taxon>Embryophyta</taxon>
        <taxon>Tracheophyta</taxon>
        <taxon>Spermatophyta</taxon>
        <taxon>Magnoliopsida</taxon>
        <taxon>Ranunculales</taxon>
        <taxon>Papaveraceae</taxon>
        <taxon>Papaveroideae</taxon>
        <taxon>Papaver</taxon>
    </lineage>
</organism>
<name>A0AAD4XR59_9MAGN</name>
<keyword evidence="4" id="KW-0413">Isomerase</keyword>
<evidence type="ECO:0000256" key="4">
    <source>
        <dbReference type="ARBA" id="ARBA00023235"/>
    </source>
</evidence>
<comment type="caution">
    <text evidence="5">The sequence shown here is derived from an EMBL/GenBank/DDBJ whole genome shotgun (WGS) entry which is preliminary data.</text>
</comment>
<dbReference type="Gene3D" id="3.10.50.40">
    <property type="match status" value="1"/>
</dbReference>
<dbReference type="Proteomes" id="UP001202328">
    <property type="component" value="Unassembled WGS sequence"/>
</dbReference>
<dbReference type="GO" id="GO:0003755">
    <property type="term" value="F:peptidyl-prolyl cis-trans isomerase activity"/>
    <property type="evidence" value="ECO:0007669"/>
    <property type="project" value="UniProtKB-KW"/>
</dbReference>